<dbReference type="PANTHER" id="PTHR43711">
    <property type="entry name" value="TWO-COMPONENT HISTIDINE KINASE"/>
    <property type="match status" value="1"/>
</dbReference>
<evidence type="ECO:0000313" key="13">
    <source>
        <dbReference type="EMBL" id="GLH95009.1"/>
    </source>
</evidence>
<dbReference type="SMART" id="SM00387">
    <property type="entry name" value="HATPase_c"/>
    <property type="match status" value="1"/>
</dbReference>
<keyword evidence="7 13" id="KW-0418">Kinase</keyword>
<feature type="domain" description="Histidine kinase" evidence="11">
    <location>
        <begin position="343"/>
        <end position="557"/>
    </location>
</feature>
<protein>
    <recommendedName>
        <fullName evidence="3">histidine kinase</fullName>
        <ecNumber evidence="3">2.7.13.3</ecNumber>
    </recommendedName>
</protein>
<dbReference type="InterPro" id="IPR036890">
    <property type="entry name" value="HATPase_C_sf"/>
</dbReference>
<dbReference type="CDD" id="cd00075">
    <property type="entry name" value="HATPase"/>
    <property type="match status" value="1"/>
</dbReference>
<dbReference type="CDD" id="cd06225">
    <property type="entry name" value="HAMP"/>
    <property type="match status" value="1"/>
</dbReference>
<dbReference type="PROSITE" id="PS50109">
    <property type="entry name" value="HIS_KIN"/>
    <property type="match status" value="1"/>
</dbReference>
<evidence type="ECO:0000259" key="11">
    <source>
        <dbReference type="PROSITE" id="PS50109"/>
    </source>
</evidence>
<evidence type="ECO:0000256" key="2">
    <source>
        <dbReference type="ARBA" id="ARBA00004236"/>
    </source>
</evidence>
<dbReference type="Proteomes" id="UP001144280">
    <property type="component" value="Unassembled WGS sequence"/>
</dbReference>
<dbReference type="InterPro" id="IPR003660">
    <property type="entry name" value="HAMP_dom"/>
</dbReference>
<dbReference type="PRINTS" id="PR00344">
    <property type="entry name" value="BCTRLSENSOR"/>
</dbReference>
<evidence type="ECO:0000256" key="10">
    <source>
        <dbReference type="SAM" id="Phobius"/>
    </source>
</evidence>
<name>A0ABQ5QMN0_9ACTN</name>
<proteinExistence type="predicted"/>
<dbReference type="InterPro" id="IPR003661">
    <property type="entry name" value="HisK_dim/P_dom"/>
</dbReference>
<dbReference type="Gene3D" id="6.10.340.10">
    <property type="match status" value="1"/>
</dbReference>
<evidence type="ECO:0000256" key="8">
    <source>
        <dbReference type="ARBA" id="ARBA00022989"/>
    </source>
</evidence>
<comment type="subcellular location">
    <subcellularLocation>
        <location evidence="2">Cell membrane</location>
    </subcellularLocation>
</comment>
<dbReference type="GO" id="GO:0016301">
    <property type="term" value="F:kinase activity"/>
    <property type="evidence" value="ECO:0007669"/>
    <property type="project" value="UniProtKB-KW"/>
</dbReference>
<evidence type="ECO:0000256" key="4">
    <source>
        <dbReference type="ARBA" id="ARBA00022553"/>
    </source>
</evidence>
<evidence type="ECO:0000256" key="3">
    <source>
        <dbReference type="ARBA" id="ARBA00012438"/>
    </source>
</evidence>
<dbReference type="EMBL" id="BSDI01000001">
    <property type="protein sequence ID" value="GLH95009.1"/>
    <property type="molecule type" value="Genomic_DNA"/>
</dbReference>
<evidence type="ECO:0000313" key="14">
    <source>
        <dbReference type="Proteomes" id="UP001144280"/>
    </source>
</evidence>
<feature type="domain" description="HAMP" evidence="12">
    <location>
        <begin position="283"/>
        <end position="335"/>
    </location>
</feature>
<dbReference type="PROSITE" id="PS50885">
    <property type="entry name" value="HAMP"/>
    <property type="match status" value="1"/>
</dbReference>
<dbReference type="PANTHER" id="PTHR43711:SF1">
    <property type="entry name" value="HISTIDINE KINASE 1"/>
    <property type="match status" value="1"/>
</dbReference>
<comment type="caution">
    <text evidence="13">The sequence shown here is derived from an EMBL/GenBank/DDBJ whole genome shotgun (WGS) entry which is preliminary data.</text>
</comment>
<keyword evidence="6 10" id="KW-0812">Transmembrane</keyword>
<evidence type="ECO:0000256" key="1">
    <source>
        <dbReference type="ARBA" id="ARBA00000085"/>
    </source>
</evidence>
<dbReference type="SMART" id="SM00388">
    <property type="entry name" value="HisKA"/>
    <property type="match status" value="1"/>
</dbReference>
<organism evidence="13 14">
    <name type="scientific">Phytohabitans aurantiacus</name>
    <dbReference type="NCBI Taxonomy" id="3016789"/>
    <lineage>
        <taxon>Bacteria</taxon>
        <taxon>Bacillati</taxon>
        <taxon>Actinomycetota</taxon>
        <taxon>Actinomycetes</taxon>
        <taxon>Micromonosporales</taxon>
        <taxon>Micromonosporaceae</taxon>
    </lineage>
</organism>
<dbReference type="InterPro" id="IPR003594">
    <property type="entry name" value="HATPase_dom"/>
</dbReference>
<evidence type="ECO:0000256" key="6">
    <source>
        <dbReference type="ARBA" id="ARBA00022692"/>
    </source>
</evidence>
<dbReference type="Pfam" id="PF00512">
    <property type="entry name" value="HisKA"/>
    <property type="match status" value="1"/>
</dbReference>
<dbReference type="InterPro" id="IPR050736">
    <property type="entry name" value="Sensor_HK_Regulatory"/>
</dbReference>
<evidence type="ECO:0000256" key="9">
    <source>
        <dbReference type="ARBA" id="ARBA00023012"/>
    </source>
</evidence>
<dbReference type="EC" id="2.7.13.3" evidence="3"/>
<keyword evidence="9" id="KW-0902">Two-component regulatory system</keyword>
<evidence type="ECO:0000256" key="5">
    <source>
        <dbReference type="ARBA" id="ARBA00022679"/>
    </source>
</evidence>
<dbReference type="RefSeq" id="WP_281891863.1">
    <property type="nucleotide sequence ID" value="NZ_BSDI01000001.1"/>
</dbReference>
<keyword evidence="8 10" id="KW-1133">Transmembrane helix</keyword>
<gene>
    <name evidence="13" type="ORF">Pa4123_02810</name>
</gene>
<comment type="catalytic activity">
    <reaction evidence="1">
        <text>ATP + protein L-histidine = ADP + protein N-phospho-L-histidine.</text>
        <dbReference type="EC" id="2.7.13.3"/>
    </reaction>
</comment>
<keyword evidence="14" id="KW-1185">Reference proteome</keyword>
<feature type="transmembrane region" description="Helical" evidence="10">
    <location>
        <begin position="7"/>
        <end position="27"/>
    </location>
</feature>
<dbReference type="Gene3D" id="1.10.287.130">
    <property type="match status" value="1"/>
</dbReference>
<dbReference type="Pfam" id="PF02518">
    <property type="entry name" value="HATPase_c"/>
    <property type="match status" value="1"/>
</dbReference>
<dbReference type="InterPro" id="IPR005467">
    <property type="entry name" value="His_kinase_dom"/>
</dbReference>
<keyword evidence="5" id="KW-0808">Transferase</keyword>
<dbReference type="SUPFAM" id="SSF47384">
    <property type="entry name" value="Homodimeric domain of signal transducing histidine kinase"/>
    <property type="match status" value="1"/>
</dbReference>
<sequence length="575" mass="61331">MSFRLRVLGLVMLVAITAIGATAWLTLRQASEQITESATADQEVTDLVHEELLNYARTHGTWEAVPSLVSDLGQRTGQRLNLATEYGEVVADTDQLSGRTARELGTTVTLVDPRPVLTFRDGEDPKNAMLVTLKLISNYRYGVRLAACQTRNSAPIDMTVDSYGVPSYRTTEMLPQCIDFASESQRDTAQDQQRVNACLDSASGRPQANAVRPEPIVTPGEETLTTCLARVFNEQVGDVSAVPLRVTLGVGGEPSRPLSAGPMLLAAVGVAILAIAGTALLSRRVLRPIARLTDAAGRLGRGDLASRVSVSGGDEVAELGRSFNRMADSLQRAEERQRRLVADVAHELRTPLANLRGYLEALKDGVIAPDTELFASLHEEAVLQQRIVNDLQDLALAEAGTLAYHRVVIDLAELLETARTAHLAVAETAGVRLAVAVHEAVLVNVDPDRMRQVFGNLISNAIRATAAGGSVTLTAGHMGGSVVVRVADTGTGIPPEALPNVFDRFWRGDQARGRRTGGSGLGLAIVRQIVTDHHGTIVATSQVGVGTTFTLTLPPASARADAESTVVLPQPSRGW</sequence>
<evidence type="ECO:0000259" key="12">
    <source>
        <dbReference type="PROSITE" id="PS50885"/>
    </source>
</evidence>
<dbReference type="Pfam" id="PF00672">
    <property type="entry name" value="HAMP"/>
    <property type="match status" value="1"/>
</dbReference>
<accession>A0ABQ5QMN0</accession>
<dbReference type="InterPro" id="IPR004358">
    <property type="entry name" value="Sig_transdc_His_kin-like_C"/>
</dbReference>
<keyword evidence="10" id="KW-0472">Membrane</keyword>
<evidence type="ECO:0000256" key="7">
    <source>
        <dbReference type="ARBA" id="ARBA00022777"/>
    </source>
</evidence>
<dbReference type="SUPFAM" id="SSF158472">
    <property type="entry name" value="HAMP domain-like"/>
    <property type="match status" value="1"/>
</dbReference>
<dbReference type="InterPro" id="IPR036097">
    <property type="entry name" value="HisK_dim/P_sf"/>
</dbReference>
<reference evidence="13" key="1">
    <citation type="submission" date="2022-12" db="EMBL/GenBank/DDBJ databases">
        <title>New Phytohabitans aurantiacus sp. RD004123 nov., an actinomycete isolated from soil.</title>
        <authorList>
            <person name="Triningsih D.W."/>
            <person name="Harunari E."/>
            <person name="Igarashi Y."/>
        </authorList>
    </citation>
    <scope>NUCLEOTIDE SEQUENCE</scope>
    <source>
        <strain evidence="13">RD004123</strain>
    </source>
</reference>
<keyword evidence="4" id="KW-0597">Phosphoprotein</keyword>
<dbReference type="SMART" id="SM00304">
    <property type="entry name" value="HAMP"/>
    <property type="match status" value="1"/>
</dbReference>
<dbReference type="SUPFAM" id="SSF55874">
    <property type="entry name" value="ATPase domain of HSP90 chaperone/DNA topoisomerase II/histidine kinase"/>
    <property type="match status" value="1"/>
</dbReference>
<dbReference type="Gene3D" id="3.30.565.10">
    <property type="entry name" value="Histidine kinase-like ATPase, C-terminal domain"/>
    <property type="match status" value="1"/>
</dbReference>
<dbReference type="CDD" id="cd00082">
    <property type="entry name" value="HisKA"/>
    <property type="match status" value="1"/>
</dbReference>